<organism evidence="2 3">
    <name type="scientific">Brassica cretica</name>
    <name type="common">Mustard</name>
    <dbReference type="NCBI Taxonomy" id="69181"/>
    <lineage>
        <taxon>Eukaryota</taxon>
        <taxon>Viridiplantae</taxon>
        <taxon>Streptophyta</taxon>
        <taxon>Embryophyta</taxon>
        <taxon>Tracheophyta</taxon>
        <taxon>Spermatophyta</taxon>
        <taxon>Magnoliopsida</taxon>
        <taxon>eudicotyledons</taxon>
        <taxon>Gunneridae</taxon>
        <taxon>Pentapetalae</taxon>
        <taxon>rosids</taxon>
        <taxon>malvids</taxon>
        <taxon>Brassicales</taxon>
        <taxon>Brassicaceae</taxon>
        <taxon>Brassiceae</taxon>
        <taxon>Brassica</taxon>
    </lineage>
</organism>
<accession>A0A8S9RFR8</accession>
<feature type="compositionally biased region" description="Polar residues" evidence="1">
    <location>
        <begin position="64"/>
        <end position="80"/>
    </location>
</feature>
<dbReference type="Proteomes" id="UP000712600">
    <property type="component" value="Unassembled WGS sequence"/>
</dbReference>
<name>A0A8S9RFR8_BRACR</name>
<feature type="compositionally biased region" description="Basic and acidic residues" evidence="1">
    <location>
        <begin position="32"/>
        <end position="63"/>
    </location>
</feature>
<sequence length="168" mass="19678">MVSDNEEEEIAAENKFLLEALTKRMEKMMDEKLEVLRQDKQTHSSDNQREPRRNRRERQEHAGSQETGVSRSLSAASCVTNRSTNLDKLESLIRLCKDLSKSIQRSIIGGMMVSDNEEEEIAAENKFLLEALTKRMEKMMDEKLEVLRQEKQTHSSDIQREPRRNRRE</sequence>
<feature type="region of interest" description="Disordered" evidence="1">
    <location>
        <begin position="146"/>
        <end position="168"/>
    </location>
</feature>
<dbReference type="EMBL" id="QGKX02000095">
    <property type="protein sequence ID" value="KAF3571710.1"/>
    <property type="molecule type" value="Genomic_DNA"/>
</dbReference>
<comment type="caution">
    <text evidence="2">The sequence shown here is derived from an EMBL/GenBank/DDBJ whole genome shotgun (WGS) entry which is preliminary data.</text>
</comment>
<proteinExistence type="predicted"/>
<reference evidence="2" key="1">
    <citation type="submission" date="2019-12" db="EMBL/GenBank/DDBJ databases">
        <title>Genome sequencing and annotation of Brassica cretica.</title>
        <authorList>
            <person name="Studholme D.J."/>
            <person name="Sarris P."/>
        </authorList>
    </citation>
    <scope>NUCLEOTIDE SEQUENCE</scope>
    <source>
        <strain evidence="2">PFS-109/04</strain>
        <tissue evidence="2">Leaf</tissue>
    </source>
</reference>
<gene>
    <name evidence="2" type="ORF">F2Q69_00058902</name>
</gene>
<evidence type="ECO:0000313" key="2">
    <source>
        <dbReference type="EMBL" id="KAF3571710.1"/>
    </source>
</evidence>
<feature type="region of interest" description="Disordered" evidence="1">
    <location>
        <begin position="32"/>
        <end position="80"/>
    </location>
</feature>
<protein>
    <submittedName>
        <fullName evidence="2">Uncharacterized protein</fullName>
    </submittedName>
</protein>
<evidence type="ECO:0000256" key="1">
    <source>
        <dbReference type="SAM" id="MobiDB-lite"/>
    </source>
</evidence>
<dbReference type="AlphaFoldDB" id="A0A8S9RFR8"/>
<evidence type="ECO:0000313" key="3">
    <source>
        <dbReference type="Proteomes" id="UP000712600"/>
    </source>
</evidence>